<dbReference type="SMART" id="SM00635">
    <property type="entry name" value="BID_2"/>
    <property type="match status" value="2"/>
</dbReference>
<dbReference type="Proteomes" id="UP000532194">
    <property type="component" value="Unassembled WGS sequence"/>
</dbReference>
<dbReference type="Pfam" id="PF02368">
    <property type="entry name" value="Big_2"/>
    <property type="match status" value="1"/>
</dbReference>
<protein>
    <submittedName>
        <fullName evidence="3">T9SS C-terminal target domain-containing protein</fullName>
    </submittedName>
</protein>
<reference evidence="3 4" key="1">
    <citation type="submission" date="2020-02" db="EMBL/GenBank/DDBJ databases">
        <title>Characterization of phylogenetic diversity of novel bifidobacterial species isolated in Czech ZOOs.</title>
        <authorList>
            <person name="Lugli G.A."/>
            <person name="Vera N.B."/>
            <person name="Ventura M."/>
        </authorList>
    </citation>
    <scope>NUCLEOTIDE SEQUENCE [LARGE SCALE GENOMIC DNA]</scope>
    <source>
        <strain evidence="3 4">DSM 109957</strain>
    </source>
</reference>
<name>A0A7Y0EP63_9BIFI</name>
<feature type="domain" description="BIG2" evidence="2">
    <location>
        <begin position="22"/>
        <end position="102"/>
    </location>
</feature>
<evidence type="ECO:0000259" key="2">
    <source>
        <dbReference type="SMART" id="SM00635"/>
    </source>
</evidence>
<dbReference type="SUPFAM" id="SSF49373">
    <property type="entry name" value="Invasin/intimin cell-adhesion fragments"/>
    <property type="match status" value="1"/>
</dbReference>
<proteinExistence type="predicted"/>
<evidence type="ECO:0000313" key="3">
    <source>
        <dbReference type="EMBL" id="NMM93861.1"/>
    </source>
</evidence>
<dbReference type="InterPro" id="IPR003343">
    <property type="entry name" value="Big_2"/>
</dbReference>
<evidence type="ECO:0000313" key="4">
    <source>
        <dbReference type="Proteomes" id="UP000532194"/>
    </source>
</evidence>
<sequence length="284" mass="29147">MLIQTYYGGQGNSGGETPETKPVTGITASVSSLTVTMGSPQSFTVAIQPDDATDKTLTATSSDTGVATATISGTTVTVTPVKAGNATITVASKATPAITASVAVTVSTASVPVTSITAQPTSLEGTAGESGEVTFTVLPENATDKSLTVMGNNSRVLSVEHKAGTTYTVNYLSAGTGVVTARNTASGVDRLVNVTINAAMGIKVTPESVTIHPDQGTYTATVTVETTPSGLEWTATSSSEDYLYVTQRDESTLEVQPYNYGSFAVTIALRDYPDVKVTLPVVVQ</sequence>
<dbReference type="AlphaFoldDB" id="A0A7Y0EP63"/>
<dbReference type="EMBL" id="JAAIII010000003">
    <property type="protein sequence ID" value="NMM93861.1"/>
    <property type="molecule type" value="Genomic_DNA"/>
</dbReference>
<feature type="domain" description="BIG2" evidence="2">
    <location>
        <begin position="112"/>
        <end position="195"/>
    </location>
</feature>
<evidence type="ECO:0000256" key="1">
    <source>
        <dbReference type="SAM" id="MobiDB-lite"/>
    </source>
</evidence>
<dbReference type="InterPro" id="IPR008964">
    <property type="entry name" value="Invasin/intimin_cell_adhesion"/>
</dbReference>
<organism evidence="3 4">
    <name type="scientific">Bifidobacterium oedipodis</name>
    <dbReference type="NCBI Taxonomy" id="2675322"/>
    <lineage>
        <taxon>Bacteria</taxon>
        <taxon>Bacillati</taxon>
        <taxon>Actinomycetota</taxon>
        <taxon>Actinomycetes</taxon>
        <taxon>Bifidobacteriales</taxon>
        <taxon>Bifidobacteriaceae</taxon>
        <taxon>Bifidobacterium</taxon>
    </lineage>
</organism>
<dbReference type="Gene3D" id="2.60.40.1080">
    <property type="match status" value="2"/>
</dbReference>
<keyword evidence="4" id="KW-1185">Reference proteome</keyword>
<dbReference type="RefSeq" id="WP_169171916.1">
    <property type="nucleotide sequence ID" value="NZ_JAAIII010000003.1"/>
</dbReference>
<feature type="region of interest" description="Disordered" evidence="1">
    <location>
        <begin position="1"/>
        <end position="20"/>
    </location>
</feature>
<gene>
    <name evidence="3" type="ORF">G1C95_1048</name>
</gene>
<comment type="caution">
    <text evidence="3">The sequence shown here is derived from an EMBL/GenBank/DDBJ whole genome shotgun (WGS) entry which is preliminary data.</text>
</comment>
<accession>A0A7Y0EP63</accession>